<dbReference type="RefSeq" id="WP_344243487.1">
    <property type="nucleotide sequence ID" value="NZ_BAAAHH010000023.1"/>
</dbReference>
<dbReference type="SUPFAM" id="SSF51735">
    <property type="entry name" value="NAD(P)-binding Rossmann-fold domains"/>
    <property type="match status" value="1"/>
</dbReference>
<dbReference type="PANTHER" id="PTHR14097:SF8">
    <property type="entry name" value="NAD(P)-BINDING DOMAIN-CONTAINING PROTEIN"/>
    <property type="match status" value="1"/>
</dbReference>
<evidence type="ECO:0000256" key="1">
    <source>
        <dbReference type="SAM" id="MobiDB-lite"/>
    </source>
</evidence>
<comment type="caution">
    <text evidence="3">The sequence shown here is derived from an EMBL/GenBank/DDBJ whole genome shotgun (WGS) entry which is preliminary data.</text>
</comment>
<name>A0ABN1RMT5_9ACTN</name>
<dbReference type="EMBL" id="BAAAHH010000023">
    <property type="protein sequence ID" value="GAA0960193.1"/>
    <property type="molecule type" value="Genomic_DNA"/>
</dbReference>
<accession>A0ABN1RMT5</accession>
<dbReference type="Gene3D" id="3.40.50.720">
    <property type="entry name" value="NAD(P)-binding Rossmann-like Domain"/>
    <property type="match status" value="1"/>
</dbReference>
<sequence>MRVIIFGASGMVGHGALRACLADDTVTEVLAIVRSPLPLDDPKLRQIVHTDFTDYTAVQDRFQDLDACFYCLGVSAAGRKEAEYTRITYDYALAAARALHTANPALVFVYVSGEGTDSTGRSRQMWARVKGRTENDLLAMPIPAYMFRPGYIQPVGGATSKTPLYRALYRLTAGLYPLLKRAFPRYVTTTDAVGAAMLAVTRLNGGGPTLLRTPDINHLATPSKQPSPPPQP</sequence>
<evidence type="ECO:0000313" key="3">
    <source>
        <dbReference type="EMBL" id="GAA0960193.1"/>
    </source>
</evidence>
<dbReference type="InterPro" id="IPR036291">
    <property type="entry name" value="NAD(P)-bd_dom_sf"/>
</dbReference>
<dbReference type="PANTHER" id="PTHR14097">
    <property type="entry name" value="OXIDOREDUCTASE HTATIP2"/>
    <property type="match status" value="1"/>
</dbReference>
<evidence type="ECO:0000259" key="2">
    <source>
        <dbReference type="Pfam" id="PF13460"/>
    </source>
</evidence>
<gene>
    <name evidence="3" type="ORF">GCM10009550_51030</name>
</gene>
<proteinExistence type="predicted"/>
<dbReference type="Pfam" id="PF13460">
    <property type="entry name" value="NAD_binding_10"/>
    <property type="match status" value="1"/>
</dbReference>
<reference evidence="3 4" key="1">
    <citation type="journal article" date="2019" name="Int. J. Syst. Evol. Microbiol.">
        <title>The Global Catalogue of Microorganisms (GCM) 10K type strain sequencing project: providing services to taxonomists for standard genome sequencing and annotation.</title>
        <authorList>
            <consortium name="The Broad Institute Genomics Platform"/>
            <consortium name="The Broad Institute Genome Sequencing Center for Infectious Disease"/>
            <person name="Wu L."/>
            <person name="Ma J."/>
        </authorList>
    </citation>
    <scope>NUCLEOTIDE SEQUENCE [LARGE SCALE GENOMIC DNA]</scope>
    <source>
        <strain evidence="3 4">JCM 10696</strain>
    </source>
</reference>
<dbReference type="InterPro" id="IPR016040">
    <property type="entry name" value="NAD(P)-bd_dom"/>
</dbReference>
<protein>
    <submittedName>
        <fullName evidence="3">Epimerase</fullName>
    </submittedName>
</protein>
<dbReference type="Proteomes" id="UP001500665">
    <property type="component" value="Unassembled WGS sequence"/>
</dbReference>
<feature type="region of interest" description="Disordered" evidence="1">
    <location>
        <begin position="210"/>
        <end position="232"/>
    </location>
</feature>
<keyword evidence="4" id="KW-1185">Reference proteome</keyword>
<feature type="domain" description="NAD(P)-binding" evidence="2">
    <location>
        <begin position="7"/>
        <end position="125"/>
    </location>
</feature>
<evidence type="ECO:0000313" key="4">
    <source>
        <dbReference type="Proteomes" id="UP001500665"/>
    </source>
</evidence>
<organism evidence="3 4">
    <name type="scientific">Actinocorallia libanotica</name>
    <dbReference type="NCBI Taxonomy" id="46162"/>
    <lineage>
        <taxon>Bacteria</taxon>
        <taxon>Bacillati</taxon>
        <taxon>Actinomycetota</taxon>
        <taxon>Actinomycetes</taxon>
        <taxon>Streptosporangiales</taxon>
        <taxon>Thermomonosporaceae</taxon>
        <taxon>Actinocorallia</taxon>
    </lineage>
</organism>